<dbReference type="Pfam" id="PF13606">
    <property type="entry name" value="Ank_3"/>
    <property type="match status" value="1"/>
</dbReference>
<feature type="domain" description="Azaphilone pigments biosynthesis cluster protein L N-terminal" evidence="5">
    <location>
        <begin position="1"/>
        <end position="127"/>
    </location>
</feature>
<gene>
    <name evidence="6" type="ORF">H2200_002782</name>
</gene>
<accession>A0AA39CNW5</accession>
<keyword evidence="1" id="KW-0677">Repeat</keyword>
<dbReference type="InterPro" id="IPR031348">
    <property type="entry name" value="PigL_N"/>
</dbReference>
<keyword evidence="2 3" id="KW-0040">ANK repeat</keyword>
<evidence type="ECO:0000256" key="3">
    <source>
        <dbReference type="PROSITE-ProRule" id="PRU00023"/>
    </source>
</evidence>
<dbReference type="PANTHER" id="PTHR24189">
    <property type="entry name" value="MYOTROPHIN"/>
    <property type="match status" value="1"/>
</dbReference>
<feature type="region of interest" description="Disordered" evidence="4">
    <location>
        <begin position="152"/>
        <end position="172"/>
    </location>
</feature>
<dbReference type="Pfam" id="PF17111">
    <property type="entry name" value="PigL_N"/>
    <property type="match status" value="1"/>
</dbReference>
<sequence length="737" mass="81556">MDGISAGASVLAFVAAAVQTSRAVYNIVSSVRSGSPDMRNLVSSASSLERTLQQLLSLLDSQPQLDSSEHLVALENSVRQCGGDLDSICQLLWRLGNVDGIGRAQKAWRMVKVAIKRDDIQRMSRVIQHHVSILTLQVVILPVEKDLDIPQFARHSPGQTRDEKSRVTRRPRQETAATLLAIRNKLDHLPASTSSQFIATMSVLEDIELQVEVMPNAAESPQVAVGGCLAQDDPESLGASLQRLSQLAHEESRAMHSMEAEDIAEDIDVLISALLAHHEPERSLNRKRKHSDSDFQAVESERPLKLIKNIVNTSNSIRVNPEGSALLKYTSNSPKAVERRNDTYVLPHGRASVSTKITKALGSSKGSRYDDATTQVFSATLEYLPSSNFAYAKIVASVVHRAGLFGSTTLYPSLTVSPIVPAQSEVFAAIKTGDLTGLKSLLQEGRASLKDCDPQGRSLLGYACFNDKPAICKFLLENGANGDAVENTESQDGQYEYLPLLLHCGIHDPTLECQRLLLASGADPSEANEDELGPFELALYNPVLLRYISHYARDLINTEERDSGGDTLLLRFIHRYIYNPRALQFLLDLGADVHARTLGGNTCLHLCLRKACRYLSDLRYDDLLLLPSLFMLIRAGADVSAVNWSGESVSYTALATFKNEDDPETSDVGSFLMDAWLTVLKKCGYQPLEIMCDVALSHKVRFTAKYRQEHYEAMQKWEPWMSAYVSDRETREWVEQV</sequence>
<dbReference type="SMART" id="SM00248">
    <property type="entry name" value="ANK"/>
    <property type="match status" value="4"/>
</dbReference>
<dbReference type="Gene3D" id="1.25.40.20">
    <property type="entry name" value="Ankyrin repeat-containing domain"/>
    <property type="match status" value="2"/>
</dbReference>
<feature type="repeat" description="ANK" evidence="3">
    <location>
        <begin position="455"/>
        <end position="487"/>
    </location>
</feature>
<protein>
    <recommendedName>
        <fullName evidence="5">Azaphilone pigments biosynthesis cluster protein L N-terminal domain-containing protein</fullName>
    </recommendedName>
</protein>
<evidence type="ECO:0000256" key="1">
    <source>
        <dbReference type="ARBA" id="ARBA00022737"/>
    </source>
</evidence>
<dbReference type="InterPro" id="IPR050745">
    <property type="entry name" value="Multifunctional_regulatory"/>
</dbReference>
<dbReference type="PROSITE" id="PS50088">
    <property type="entry name" value="ANK_REPEAT"/>
    <property type="match status" value="1"/>
</dbReference>
<evidence type="ECO:0000256" key="4">
    <source>
        <dbReference type="SAM" id="MobiDB-lite"/>
    </source>
</evidence>
<dbReference type="PANTHER" id="PTHR24189:SF50">
    <property type="entry name" value="ANKYRIN REPEAT AND SOCS BOX PROTEIN 2"/>
    <property type="match status" value="1"/>
</dbReference>
<dbReference type="Proteomes" id="UP001172673">
    <property type="component" value="Unassembled WGS sequence"/>
</dbReference>
<organism evidence="6 7">
    <name type="scientific">Cladophialophora chaetospira</name>
    <dbReference type="NCBI Taxonomy" id="386627"/>
    <lineage>
        <taxon>Eukaryota</taxon>
        <taxon>Fungi</taxon>
        <taxon>Dikarya</taxon>
        <taxon>Ascomycota</taxon>
        <taxon>Pezizomycotina</taxon>
        <taxon>Eurotiomycetes</taxon>
        <taxon>Chaetothyriomycetidae</taxon>
        <taxon>Chaetothyriales</taxon>
        <taxon>Herpotrichiellaceae</taxon>
        <taxon>Cladophialophora</taxon>
    </lineage>
</organism>
<comment type="caution">
    <text evidence="6">The sequence shown here is derived from an EMBL/GenBank/DDBJ whole genome shotgun (WGS) entry which is preliminary data.</text>
</comment>
<evidence type="ECO:0000259" key="5">
    <source>
        <dbReference type="Pfam" id="PF17111"/>
    </source>
</evidence>
<dbReference type="InterPro" id="IPR002110">
    <property type="entry name" value="Ankyrin_rpt"/>
</dbReference>
<dbReference type="EMBL" id="JAPDRK010000003">
    <property type="protein sequence ID" value="KAJ9614645.1"/>
    <property type="molecule type" value="Genomic_DNA"/>
</dbReference>
<reference evidence="6" key="1">
    <citation type="submission" date="2022-10" db="EMBL/GenBank/DDBJ databases">
        <title>Culturing micro-colonial fungi from biological soil crusts in the Mojave desert and describing Neophaeococcomyces mojavensis, and introducing the new genera and species Taxawa tesnikishii.</title>
        <authorList>
            <person name="Kurbessoian T."/>
            <person name="Stajich J.E."/>
        </authorList>
    </citation>
    <scope>NUCLEOTIDE SEQUENCE</scope>
    <source>
        <strain evidence="6">TK_41</strain>
    </source>
</reference>
<dbReference type="InterPro" id="IPR036770">
    <property type="entry name" value="Ankyrin_rpt-contain_sf"/>
</dbReference>
<evidence type="ECO:0000313" key="6">
    <source>
        <dbReference type="EMBL" id="KAJ9614645.1"/>
    </source>
</evidence>
<evidence type="ECO:0000256" key="2">
    <source>
        <dbReference type="ARBA" id="ARBA00023043"/>
    </source>
</evidence>
<dbReference type="AlphaFoldDB" id="A0AA39CNW5"/>
<dbReference type="SUPFAM" id="SSF48403">
    <property type="entry name" value="Ankyrin repeat"/>
    <property type="match status" value="1"/>
</dbReference>
<evidence type="ECO:0000313" key="7">
    <source>
        <dbReference type="Proteomes" id="UP001172673"/>
    </source>
</evidence>
<name>A0AA39CNW5_9EURO</name>
<proteinExistence type="predicted"/>
<keyword evidence="7" id="KW-1185">Reference proteome</keyword>